<reference evidence="6 7" key="1">
    <citation type="journal article" date="2015" name="Stand. Genomic Sci.">
        <title>Genomic Encyclopedia of Bacterial and Archaeal Type Strains, Phase III: the genomes of soil and plant-associated and newly described type strains.</title>
        <authorList>
            <person name="Whitman W.B."/>
            <person name="Woyke T."/>
            <person name="Klenk H.P."/>
            <person name="Zhou Y."/>
            <person name="Lilburn T.G."/>
            <person name="Beck B.J."/>
            <person name="De Vos P."/>
            <person name="Vandamme P."/>
            <person name="Eisen J.A."/>
            <person name="Garrity G."/>
            <person name="Hugenholtz P."/>
            <person name="Kyrpides N.C."/>
        </authorList>
    </citation>
    <scope>NUCLEOTIDE SEQUENCE [LARGE SCALE GENOMIC DNA]</scope>
    <source>
        <strain evidence="6 7">CGMCC 1.10822</strain>
    </source>
</reference>
<dbReference type="AlphaFoldDB" id="A0A562R0N3"/>
<dbReference type="Gene3D" id="1.10.10.10">
    <property type="entry name" value="Winged helix-like DNA-binding domain superfamily/Winged helix DNA-binding domain"/>
    <property type="match status" value="1"/>
</dbReference>
<evidence type="ECO:0000256" key="2">
    <source>
        <dbReference type="ARBA" id="ARBA00023015"/>
    </source>
</evidence>
<comment type="caution">
    <text evidence="6">The sequence shown here is derived from an EMBL/GenBank/DDBJ whole genome shotgun (WGS) entry which is preliminary data.</text>
</comment>
<dbReference type="Pfam" id="PF03466">
    <property type="entry name" value="LysR_substrate"/>
    <property type="match status" value="1"/>
</dbReference>
<proteinExistence type="inferred from homology"/>
<keyword evidence="2" id="KW-0805">Transcription regulation</keyword>
<dbReference type="Gene3D" id="3.40.190.290">
    <property type="match status" value="1"/>
</dbReference>
<dbReference type="SUPFAM" id="SSF53850">
    <property type="entry name" value="Periplasmic binding protein-like II"/>
    <property type="match status" value="1"/>
</dbReference>
<dbReference type="Pfam" id="PF00126">
    <property type="entry name" value="HTH_1"/>
    <property type="match status" value="1"/>
</dbReference>
<dbReference type="GO" id="GO:0003700">
    <property type="term" value="F:DNA-binding transcription factor activity"/>
    <property type="evidence" value="ECO:0007669"/>
    <property type="project" value="InterPro"/>
</dbReference>
<keyword evidence="7" id="KW-1185">Reference proteome</keyword>
<evidence type="ECO:0000313" key="6">
    <source>
        <dbReference type="EMBL" id="TWI62611.1"/>
    </source>
</evidence>
<dbReference type="PROSITE" id="PS50931">
    <property type="entry name" value="HTH_LYSR"/>
    <property type="match status" value="1"/>
</dbReference>
<evidence type="ECO:0000313" key="7">
    <source>
        <dbReference type="Proteomes" id="UP000318431"/>
    </source>
</evidence>
<dbReference type="CDD" id="cd08474">
    <property type="entry name" value="PBP2_CrgA_like_5"/>
    <property type="match status" value="1"/>
</dbReference>
<dbReference type="GO" id="GO:0043565">
    <property type="term" value="F:sequence-specific DNA binding"/>
    <property type="evidence" value="ECO:0007669"/>
    <property type="project" value="TreeGrafter"/>
</dbReference>
<dbReference type="InterPro" id="IPR036390">
    <property type="entry name" value="WH_DNA-bd_sf"/>
</dbReference>
<dbReference type="InterPro" id="IPR005119">
    <property type="entry name" value="LysR_subst-bd"/>
</dbReference>
<dbReference type="PANTHER" id="PTHR30537:SF1">
    <property type="entry name" value="HTH-TYPE TRANSCRIPTIONAL REGULATOR PGRR"/>
    <property type="match status" value="1"/>
</dbReference>
<dbReference type="OrthoDB" id="9813056at2"/>
<dbReference type="EMBL" id="VLLB01000008">
    <property type="protein sequence ID" value="TWI62611.1"/>
    <property type="molecule type" value="Genomic_DNA"/>
</dbReference>
<sequence length="314" mass="34292">MFSAIFSSSKKPALADLHAFALIAELRSFRQAADRLGVTPSSLSHAMRGLEQALDIRLLHRTTRSVALTEAGQRLLADLLPVLQRLDTVLGDAAGLHGQAIGTLRINGSEGAIRLLLQRVVPAFSAQYPQVELDLVADGRFVDIVAGGFDAGIRFGEAIPQDMVAVRLSPDFRFLAVAAPAYLQARTAPDTPDQLTQHQCIRQRLPSGKRYRWEFSKHGQDMAIDVPGTLTLDNVQLMLEAALAGLGIAYLPELYAAAPLREGRLRAVLEDWCPAIAGLHLYFPQGRHQSATLRAFIEVMRRTVPADLAPHGQR</sequence>
<name>A0A562R0N3_9BURK</name>
<dbReference type="InterPro" id="IPR058163">
    <property type="entry name" value="LysR-type_TF_proteobact-type"/>
</dbReference>
<accession>A0A562R0N3</accession>
<evidence type="ECO:0000256" key="3">
    <source>
        <dbReference type="ARBA" id="ARBA00023125"/>
    </source>
</evidence>
<gene>
    <name evidence="6" type="ORF">IP91_04133</name>
</gene>
<dbReference type="Proteomes" id="UP000318431">
    <property type="component" value="Unassembled WGS sequence"/>
</dbReference>
<feature type="domain" description="HTH lysR-type" evidence="5">
    <location>
        <begin position="12"/>
        <end position="69"/>
    </location>
</feature>
<keyword evidence="3" id="KW-0238">DNA-binding</keyword>
<evidence type="ECO:0000259" key="5">
    <source>
        <dbReference type="PROSITE" id="PS50931"/>
    </source>
</evidence>
<dbReference type="SUPFAM" id="SSF46785">
    <property type="entry name" value="Winged helix' DNA-binding domain"/>
    <property type="match status" value="1"/>
</dbReference>
<dbReference type="PANTHER" id="PTHR30537">
    <property type="entry name" value="HTH-TYPE TRANSCRIPTIONAL REGULATOR"/>
    <property type="match status" value="1"/>
</dbReference>
<dbReference type="GO" id="GO:0006351">
    <property type="term" value="P:DNA-templated transcription"/>
    <property type="evidence" value="ECO:0007669"/>
    <property type="project" value="TreeGrafter"/>
</dbReference>
<organism evidence="6 7">
    <name type="scientific">Pseudoduganella lurida</name>
    <dbReference type="NCBI Taxonomy" id="1036180"/>
    <lineage>
        <taxon>Bacteria</taxon>
        <taxon>Pseudomonadati</taxon>
        <taxon>Pseudomonadota</taxon>
        <taxon>Betaproteobacteria</taxon>
        <taxon>Burkholderiales</taxon>
        <taxon>Oxalobacteraceae</taxon>
        <taxon>Telluria group</taxon>
        <taxon>Pseudoduganella</taxon>
    </lineage>
</organism>
<dbReference type="RefSeq" id="WP_145651485.1">
    <property type="nucleotide sequence ID" value="NZ_VLLB01000008.1"/>
</dbReference>
<keyword evidence="4" id="KW-0804">Transcription</keyword>
<dbReference type="FunFam" id="1.10.10.10:FF:000001">
    <property type="entry name" value="LysR family transcriptional regulator"/>
    <property type="match status" value="1"/>
</dbReference>
<dbReference type="InterPro" id="IPR036388">
    <property type="entry name" value="WH-like_DNA-bd_sf"/>
</dbReference>
<dbReference type="InterPro" id="IPR000847">
    <property type="entry name" value="LysR_HTH_N"/>
</dbReference>
<evidence type="ECO:0000256" key="4">
    <source>
        <dbReference type="ARBA" id="ARBA00023163"/>
    </source>
</evidence>
<evidence type="ECO:0000256" key="1">
    <source>
        <dbReference type="ARBA" id="ARBA00009437"/>
    </source>
</evidence>
<comment type="similarity">
    <text evidence="1">Belongs to the LysR transcriptional regulatory family.</text>
</comment>
<protein>
    <submittedName>
        <fullName evidence="6">Transcriptional regulator, LysR family</fullName>
    </submittedName>
</protein>